<feature type="region of interest" description="Disordered" evidence="3">
    <location>
        <begin position="56"/>
        <end position="122"/>
    </location>
</feature>
<dbReference type="GO" id="GO:0034553">
    <property type="term" value="P:mitochondrial respiratory chain complex II assembly"/>
    <property type="evidence" value="ECO:0007669"/>
    <property type="project" value="TreeGrafter"/>
</dbReference>
<dbReference type="InterPro" id="IPR012875">
    <property type="entry name" value="SDHF4"/>
</dbReference>
<sequence length="122" mass="13469">MNAVRNLSVAVRRHFLPSINGYRGMSGAPLMRPSPPPLPPKDQKEFEELVRAAVTPAAAPLPPKKTTQVRVEKGEELHPDARRPLPDEFEGDVNPVTGERGGPKREPLRHGDWSYGGRATDF</sequence>
<comment type="similarity">
    <text evidence="1">Belongs to the SDHAF4 family.</text>
</comment>
<evidence type="ECO:0000313" key="4">
    <source>
        <dbReference type="EMBL" id="TDL24876.1"/>
    </source>
</evidence>
<dbReference type="EMBL" id="ML170165">
    <property type="protein sequence ID" value="TDL24876.1"/>
    <property type="molecule type" value="Genomic_DNA"/>
</dbReference>
<gene>
    <name evidence="4" type="ORF">BD410DRAFT_785601</name>
</gene>
<dbReference type="PANTHER" id="PTHR28524">
    <property type="entry name" value="SUCCINATE DEHYDROGENASE ASSEMBLY FACTOR 4, MITOCHONDRIAL"/>
    <property type="match status" value="1"/>
</dbReference>
<dbReference type="VEuPathDB" id="FungiDB:BD410DRAFT_785601"/>
<feature type="compositionally biased region" description="Basic and acidic residues" evidence="3">
    <location>
        <begin position="70"/>
        <end position="86"/>
    </location>
</feature>
<name>A0A4Y7QBW8_9AGAM</name>
<evidence type="ECO:0000256" key="3">
    <source>
        <dbReference type="SAM" id="MobiDB-lite"/>
    </source>
</evidence>
<evidence type="ECO:0000313" key="5">
    <source>
        <dbReference type="Proteomes" id="UP000294933"/>
    </source>
</evidence>
<dbReference type="STRING" id="50990.A0A4Y7QBW8"/>
<feature type="region of interest" description="Disordered" evidence="3">
    <location>
        <begin position="20"/>
        <end position="42"/>
    </location>
</feature>
<feature type="compositionally biased region" description="Basic and acidic residues" evidence="3">
    <location>
        <begin position="101"/>
        <end position="112"/>
    </location>
</feature>
<accession>A0A4Y7QBW8</accession>
<dbReference type="OrthoDB" id="201362at2759"/>
<dbReference type="Proteomes" id="UP000294933">
    <property type="component" value="Unassembled WGS sequence"/>
</dbReference>
<dbReference type="AlphaFoldDB" id="A0A4Y7QBW8"/>
<protein>
    <recommendedName>
        <fullName evidence="2">Succinate dehydrogenase assembly factor 4, mitochondrial</fullName>
    </recommendedName>
</protein>
<proteinExistence type="inferred from homology"/>
<keyword evidence="5" id="KW-1185">Reference proteome</keyword>
<evidence type="ECO:0000256" key="2">
    <source>
        <dbReference type="ARBA" id="ARBA00022170"/>
    </source>
</evidence>
<dbReference type="PANTHER" id="PTHR28524:SF3">
    <property type="entry name" value="SUCCINATE DEHYDROGENASE ASSEMBLY FACTOR 4, MITOCHONDRIAL"/>
    <property type="match status" value="1"/>
</dbReference>
<reference evidence="4 5" key="1">
    <citation type="submission" date="2018-06" db="EMBL/GenBank/DDBJ databases">
        <title>A transcriptomic atlas of mushroom development highlights an independent origin of complex multicellularity.</title>
        <authorList>
            <consortium name="DOE Joint Genome Institute"/>
            <person name="Krizsan K."/>
            <person name="Almasi E."/>
            <person name="Merenyi Z."/>
            <person name="Sahu N."/>
            <person name="Viragh M."/>
            <person name="Koszo T."/>
            <person name="Mondo S."/>
            <person name="Kiss B."/>
            <person name="Balint B."/>
            <person name="Kues U."/>
            <person name="Barry K."/>
            <person name="Hegedus J.C."/>
            <person name="Henrissat B."/>
            <person name="Johnson J."/>
            <person name="Lipzen A."/>
            <person name="Ohm R."/>
            <person name="Nagy I."/>
            <person name="Pangilinan J."/>
            <person name="Yan J."/>
            <person name="Xiong Y."/>
            <person name="Grigoriev I.V."/>
            <person name="Hibbett D.S."/>
            <person name="Nagy L.G."/>
        </authorList>
    </citation>
    <scope>NUCLEOTIDE SEQUENCE [LARGE SCALE GENOMIC DNA]</scope>
    <source>
        <strain evidence="4 5">SZMC22713</strain>
    </source>
</reference>
<dbReference type="GO" id="GO:0005739">
    <property type="term" value="C:mitochondrion"/>
    <property type="evidence" value="ECO:0007669"/>
    <property type="project" value="TreeGrafter"/>
</dbReference>
<dbReference type="Pfam" id="PF07896">
    <property type="entry name" value="DUF1674"/>
    <property type="match status" value="1"/>
</dbReference>
<evidence type="ECO:0000256" key="1">
    <source>
        <dbReference type="ARBA" id="ARBA00005701"/>
    </source>
</evidence>
<organism evidence="4 5">
    <name type="scientific">Rickenella mellea</name>
    <dbReference type="NCBI Taxonomy" id="50990"/>
    <lineage>
        <taxon>Eukaryota</taxon>
        <taxon>Fungi</taxon>
        <taxon>Dikarya</taxon>
        <taxon>Basidiomycota</taxon>
        <taxon>Agaricomycotina</taxon>
        <taxon>Agaricomycetes</taxon>
        <taxon>Hymenochaetales</taxon>
        <taxon>Rickenellaceae</taxon>
        <taxon>Rickenella</taxon>
    </lineage>
</organism>